<evidence type="ECO:0000313" key="1">
    <source>
        <dbReference type="EMBL" id="CAI8619071.1"/>
    </source>
</evidence>
<dbReference type="AlphaFoldDB" id="A0AAV1B9L6"/>
<keyword evidence="2" id="KW-1185">Reference proteome</keyword>
<accession>A0AAV1B9L6</accession>
<name>A0AAV1B9L6_VICFA</name>
<dbReference type="EMBL" id="OX451741">
    <property type="protein sequence ID" value="CAI8619071.1"/>
    <property type="molecule type" value="Genomic_DNA"/>
</dbReference>
<protein>
    <submittedName>
        <fullName evidence="1">Uncharacterized protein</fullName>
    </submittedName>
</protein>
<gene>
    <name evidence="1" type="ORF">VFH_VI153280</name>
</gene>
<evidence type="ECO:0000313" key="2">
    <source>
        <dbReference type="Proteomes" id="UP001157006"/>
    </source>
</evidence>
<dbReference type="Proteomes" id="UP001157006">
    <property type="component" value="Chromosome 6"/>
</dbReference>
<proteinExistence type="predicted"/>
<reference evidence="1 2" key="1">
    <citation type="submission" date="2023-01" db="EMBL/GenBank/DDBJ databases">
        <authorList>
            <person name="Kreplak J."/>
        </authorList>
    </citation>
    <scope>NUCLEOTIDE SEQUENCE [LARGE SCALE GENOMIC DNA]</scope>
</reference>
<organism evidence="1 2">
    <name type="scientific">Vicia faba</name>
    <name type="common">Broad bean</name>
    <name type="synonym">Faba vulgaris</name>
    <dbReference type="NCBI Taxonomy" id="3906"/>
    <lineage>
        <taxon>Eukaryota</taxon>
        <taxon>Viridiplantae</taxon>
        <taxon>Streptophyta</taxon>
        <taxon>Embryophyta</taxon>
        <taxon>Tracheophyta</taxon>
        <taxon>Spermatophyta</taxon>
        <taxon>Magnoliopsida</taxon>
        <taxon>eudicotyledons</taxon>
        <taxon>Gunneridae</taxon>
        <taxon>Pentapetalae</taxon>
        <taxon>rosids</taxon>
        <taxon>fabids</taxon>
        <taxon>Fabales</taxon>
        <taxon>Fabaceae</taxon>
        <taxon>Papilionoideae</taxon>
        <taxon>50 kb inversion clade</taxon>
        <taxon>NPAAA clade</taxon>
        <taxon>Hologalegina</taxon>
        <taxon>IRL clade</taxon>
        <taxon>Fabeae</taxon>
        <taxon>Vicia</taxon>
    </lineage>
</organism>
<sequence length="123" mass="13148">MSRHALEVELTTLVRYTLRDSTALAFGGAIRWDDLCCPQACYVAMHMKSSKVKLGARLSSNLGVILSDSSRIGEGSVEYGNGPISPFNGNKEGDSRTPTYMEAGACLASSGQDREEIKATIAS</sequence>